<gene>
    <name evidence="2" type="ORF">QDX21_03340</name>
</gene>
<feature type="domain" description="YqaJ viral recombinase" evidence="1">
    <location>
        <begin position="26"/>
        <end position="160"/>
    </location>
</feature>
<dbReference type="NCBIfam" id="TIGR03033">
    <property type="entry name" value="phage_rel_nuc"/>
    <property type="match status" value="1"/>
</dbReference>
<dbReference type="EMBL" id="CP122566">
    <property type="protein sequence ID" value="WGH93845.1"/>
    <property type="molecule type" value="Genomic_DNA"/>
</dbReference>
<dbReference type="InterPro" id="IPR017482">
    <property type="entry name" value="Lambda-type_endonuclease"/>
</dbReference>
<dbReference type="InterPro" id="IPR011604">
    <property type="entry name" value="PDDEXK-like_dom_sf"/>
</dbReference>
<sequence>MTTTTTRWGTPEARQVLPATAPEELWLEARTHGIGGSEIPTITRAHSYQTPYELWLEKTATKTPEPTTNNLFWFGHKVEPILAERFEEETGLKTRNTGMWRNKHHPWMLANPDRYTSDCGVLEIKTTTRYTDNGKAYLAGKAPEAHRQQLTWYMRVTGRHTGHIIALVDREPVILDVTYDHDYAEQLMQAGREFWEYVENRTPPPVDPDTITGTEALQRWPEAEAGSHVEAADSFETEMILTWLAEAKQEKATAESAIREYESKLKTQIGDHEYLTVNGEPVARWQTVKPRTSFDKDRALSDLAEYAGVDTTDDEYQDLVDRYTKTGKPSRRFTIIQHS</sequence>
<dbReference type="AlphaFoldDB" id="A0AAJ6AID7"/>
<dbReference type="PANTHER" id="PTHR46609">
    <property type="entry name" value="EXONUCLEASE, PHAGE-TYPE/RECB, C-TERMINAL DOMAIN-CONTAINING PROTEIN"/>
    <property type="match status" value="1"/>
</dbReference>
<dbReference type="RefSeq" id="WP_279675129.1">
    <property type="nucleotide sequence ID" value="NZ_CP122566.1"/>
</dbReference>
<name>A0AAJ6AID7_9MICC</name>
<reference evidence="2 3" key="1">
    <citation type="submission" date="2023-03" db="EMBL/GenBank/DDBJ databases">
        <title>Complete genome sequences of several Auritidibacter ignavus strains isolated from ear infections.</title>
        <authorList>
            <person name="Baehr T."/>
            <person name="Baumhoegger A.M."/>
        </authorList>
    </citation>
    <scope>NUCLEOTIDE SEQUENCE [LARGE SCALE GENOMIC DNA]</scope>
    <source>
        <strain evidence="2 3">BABAE-6</strain>
    </source>
</reference>
<dbReference type="InterPro" id="IPR011335">
    <property type="entry name" value="Restrct_endonuc-II-like"/>
</dbReference>
<dbReference type="InterPro" id="IPR019080">
    <property type="entry name" value="YqaJ_viral_recombinase"/>
</dbReference>
<dbReference type="Gene3D" id="3.90.320.10">
    <property type="match status" value="1"/>
</dbReference>
<proteinExistence type="predicted"/>
<accession>A0AAJ6AID7</accession>
<evidence type="ECO:0000259" key="1">
    <source>
        <dbReference type="Pfam" id="PF09588"/>
    </source>
</evidence>
<dbReference type="PANTHER" id="PTHR46609:SF6">
    <property type="entry name" value="EXONUCLEASE, PHAGE-TYPE_RECB, C-TERMINAL DOMAIN-CONTAINING PROTEIN-RELATED"/>
    <property type="match status" value="1"/>
</dbReference>
<dbReference type="Proteomes" id="UP001224674">
    <property type="component" value="Chromosome"/>
</dbReference>
<evidence type="ECO:0000313" key="3">
    <source>
        <dbReference type="Proteomes" id="UP001224674"/>
    </source>
</evidence>
<dbReference type="Pfam" id="PF09588">
    <property type="entry name" value="YqaJ"/>
    <property type="match status" value="1"/>
</dbReference>
<protein>
    <submittedName>
        <fullName evidence="2">YqaJ viral recombinase family protein</fullName>
    </submittedName>
</protein>
<keyword evidence="3" id="KW-1185">Reference proteome</keyword>
<evidence type="ECO:0000313" key="2">
    <source>
        <dbReference type="EMBL" id="WGH93845.1"/>
    </source>
</evidence>
<dbReference type="InterPro" id="IPR051703">
    <property type="entry name" value="NF-kappa-B_Signaling_Reg"/>
</dbReference>
<organism evidence="2 3">
    <name type="scientific">Auritidibacter ignavus</name>
    <dbReference type="NCBI Taxonomy" id="678932"/>
    <lineage>
        <taxon>Bacteria</taxon>
        <taxon>Bacillati</taxon>
        <taxon>Actinomycetota</taxon>
        <taxon>Actinomycetes</taxon>
        <taxon>Micrococcales</taxon>
        <taxon>Micrococcaceae</taxon>
        <taxon>Auritidibacter</taxon>
    </lineage>
</organism>
<dbReference type="SUPFAM" id="SSF52980">
    <property type="entry name" value="Restriction endonuclease-like"/>
    <property type="match status" value="1"/>
</dbReference>